<protein>
    <submittedName>
        <fullName evidence="2">PadR family transcriptional regulator</fullName>
    </submittedName>
</protein>
<accession>A0A1I7WVH4</accession>
<dbReference type="Proteomes" id="UP000095283">
    <property type="component" value="Unplaced"/>
</dbReference>
<sequence>MKPEDYQSDATTSLAENPSLTLVTLMLWRVAPSQAKIYPMLKLLRNSQRLRVVHQEGLV</sequence>
<keyword evidence="1" id="KW-1185">Reference proteome</keyword>
<reference evidence="2" key="1">
    <citation type="submission" date="2016-11" db="UniProtKB">
        <authorList>
            <consortium name="WormBaseParasite"/>
        </authorList>
    </citation>
    <scope>IDENTIFICATION</scope>
</reference>
<dbReference type="WBParaSite" id="Hba_09162">
    <property type="protein sequence ID" value="Hba_09162"/>
    <property type="gene ID" value="Hba_09162"/>
</dbReference>
<evidence type="ECO:0000313" key="2">
    <source>
        <dbReference type="WBParaSite" id="Hba_09162"/>
    </source>
</evidence>
<name>A0A1I7WVH4_HETBA</name>
<organism evidence="1 2">
    <name type="scientific">Heterorhabditis bacteriophora</name>
    <name type="common">Entomopathogenic nematode worm</name>
    <dbReference type="NCBI Taxonomy" id="37862"/>
    <lineage>
        <taxon>Eukaryota</taxon>
        <taxon>Metazoa</taxon>
        <taxon>Ecdysozoa</taxon>
        <taxon>Nematoda</taxon>
        <taxon>Chromadorea</taxon>
        <taxon>Rhabditida</taxon>
        <taxon>Rhabditina</taxon>
        <taxon>Rhabditomorpha</taxon>
        <taxon>Strongyloidea</taxon>
        <taxon>Heterorhabditidae</taxon>
        <taxon>Heterorhabditis</taxon>
    </lineage>
</organism>
<evidence type="ECO:0000313" key="1">
    <source>
        <dbReference type="Proteomes" id="UP000095283"/>
    </source>
</evidence>
<proteinExistence type="predicted"/>
<dbReference type="AlphaFoldDB" id="A0A1I7WVH4"/>